<keyword evidence="3" id="KW-1185">Reference proteome</keyword>
<feature type="region of interest" description="Disordered" evidence="1">
    <location>
        <begin position="390"/>
        <end position="444"/>
    </location>
</feature>
<dbReference type="EMBL" id="ML179851">
    <property type="protein sequence ID" value="THU81000.1"/>
    <property type="molecule type" value="Genomic_DNA"/>
</dbReference>
<evidence type="ECO:0008006" key="4">
    <source>
        <dbReference type="Google" id="ProtNLM"/>
    </source>
</evidence>
<evidence type="ECO:0000256" key="1">
    <source>
        <dbReference type="SAM" id="MobiDB-lite"/>
    </source>
</evidence>
<feature type="region of interest" description="Disordered" evidence="1">
    <location>
        <begin position="869"/>
        <end position="909"/>
    </location>
</feature>
<evidence type="ECO:0000313" key="2">
    <source>
        <dbReference type="EMBL" id="THU81000.1"/>
    </source>
</evidence>
<feature type="region of interest" description="Disordered" evidence="1">
    <location>
        <begin position="1056"/>
        <end position="1075"/>
    </location>
</feature>
<name>A0A4S8KYG7_DENBC</name>
<dbReference type="GO" id="GO:0003729">
    <property type="term" value="F:mRNA binding"/>
    <property type="evidence" value="ECO:0007669"/>
    <property type="project" value="TreeGrafter"/>
</dbReference>
<feature type="compositionally biased region" description="Low complexity" evidence="1">
    <location>
        <begin position="898"/>
        <end position="908"/>
    </location>
</feature>
<gene>
    <name evidence="2" type="ORF">K435DRAFT_873816</name>
</gene>
<protein>
    <recommendedName>
        <fullName evidence="4">Chromatin elongation factor spt5</fullName>
    </recommendedName>
</protein>
<dbReference type="GO" id="GO:0006368">
    <property type="term" value="P:transcription elongation by RNA polymerase II"/>
    <property type="evidence" value="ECO:0007669"/>
    <property type="project" value="TreeGrafter"/>
</dbReference>
<dbReference type="PANTHER" id="PTHR11125:SF7">
    <property type="entry name" value="TRANSCRIPTION ELONGATION FACTOR SPT5"/>
    <property type="match status" value="1"/>
</dbReference>
<reference evidence="2 3" key="1">
    <citation type="journal article" date="2019" name="Nat. Ecol. Evol.">
        <title>Megaphylogeny resolves global patterns of mushroom evolution.</title>
        <authorList>
            <person name="Varga T."/>
            <person name="Krizsan K."/>
            <person name="Foldi C."/>
            <person name="Dima B."/>
            <person name="Sanchez-Garcia M."/>
            <person name="Sanchez-Ramirez S."/>
            <person name="Szollosi G.J."/>
            <person name="Szarkandi J.G."/>
            <person name="Papp V."/>
            <person name="Albert L."/>
            <person name="Andreopoulos W."/>
            <person name="Angelini C."/>
            <person name="Antonin V."/>
            <person name="Barry K.W."/>
            <person name="Bougher N.L."/>
            <person name="Buchanan P."/>
            <person name="Buyck B."/>
            <person name="Bense V."/>
            <person name="Catcheside P."/>
            <person name="Chovatia M."/>
            <person name="Cooper J."/>
            <person name="Damon W."/>
            <person name="Desjardin D."/>
            <person name="Finy P."/>
            <person name="Geml J."/>
            <person name="Haridas S."/>
            <person name="Hughes K."/>
            <person name="Justo A."/>
            <person name="Karasinski D."/>
            <person name="Kautmanova I."/>
            <person name="Kiss B."/>
            <person name="Kocsube S."/>
            <person name="Kotiranta H."/>
            <person name="LaButti K.M."/>
            <person name="Lechner B.E."/>
            <person name="Liimatainen K."/>
            <person name="Lipzen A."/>
            <person name="Lukacs Z."/>
            <person name="Mihaltcheva S."/>
            <person name="Morgado L.N."/>
            <person name="Niskanen T."/>
            <person name="Noordeloos M.E."/>
            <person name="Ohm R.A."/>
            <person name="Ortiz-Santana B."/>
            <person name="Ovrebo C."/>
            <person name="Racz N."/>
            <person name="Riley R."/>
            <person name="Savchenko A."/>
            <person name="Shiryaev A."/>
            <person name="Soop K."/>
            <person name="Spirin V."/>
            <person name="Szebenyi C."/>
            <person name="Tomsovsky M."/>
            <person name="Tulloss R.E."/>
            <person name="Uehling J."/>
            <person name="Grigoriev I.V."/>
            <person name="Vagvolgyi C."/>
            <person name="Papp T."/>
            <person name="Martin F.M."/>
            <person name="Miettinen O."/>
            <person name="Hibbett D.S."/>
            <person name="Nagy L.G."/>
        </authorList>
    </citation>
    <scope>NUCLEOTIDE SEQUENCE [LARGE SCALE GENOMIC DNA]</scope>
    <source>
        <strain evidence="2 3">CBS 962.96</strain>
    </source>
</reference>
<proteinExistence type="predicted"/>
<dbReference type="OrthoDB" id="3048815at2759"/>
<dbReference type="InterPro" id="IPR039659">
    <property type="entry name" value="SPT5"/>
</dbReference>
<dbReference type="PANTHER" id="PTHR11125">
    <property type="entry name" value="SUPPRESSOR OF TY 5"/>
    <property type="match status" value="1"/>
</dbReference>
<sequence>MSKHVRNPFIDHEAYEDNDQYDFEEEEDRGIGGEGDEEDEDEGDLPPWTDGNGVIWDDEDEPETDRLDIEGFADHLVQRYTAPSTASHTPRINADDQLDEVALRKALMTEETTQSFWRVKCKPGTEMNLVFDIMHHENLPRSTVSPPIPPLPRPITPPTLPALPVEQAIEMIRTFAKSPTSAVDEISDTVASLLGLNPLPEIWRKAIDVTILDPDEAQENPTLGLERFDNLVPDLLLKCTESGAHPVCEGLVKIYNDQDLQPDSTSKEISQVLSAFVAADISGSVYLEANLGRSPQTTAIIDFLRQHDDVIKTSRLRRYQDVDQSERLVWLEPVSKLEVAEALKSFPPSIVPLSWVRVNRGMYSGDVALVLRRETSTSMRRLVILVVPRLPPAPPRTTPPPHPPHPNHPLNMEGQPSSSANPSPQCAHLNTHSSISLGKRKNTDQRNDQRLFIDHEFPHFRQTGYKRYEHGGIQYEYGLRVCHLSHSSVTQVDVAMDHTTRRLFRASGHPALEKITLPVSDDWIFYVEEKVEVIHCSPLTIHQVLHPGLPEESYLKNGTIVEVNCDTCLVQLDDYADFREEDTSVEVKKVNLRKILKTGDAVIVEAGEMKGRYGFVLTSWADEIEVGETGNRVGQSFHVHPNMCQLSSARDDTVVPWLNRHVSIVRGQYRGYTGFVDDVFPPRPSYTMLDIKIPKLLLTVRIRHDDVHDTCTNCPLQEALPLGPHQRHFVQATWGLSSAPNIRTQLVDPHTGRDILPQDLLMRQPEEPWLGVAVIVIKGSLKHEGIVKRVERDHHVSSGLKVMVELNFASAEHGVSPRFTFDYSWLRDPLTGLPLHVRYPLRGRQKYWEPLGRVKAVSVPNPKLRRQVTSTNIPPALPTPTWNGGDFADPFEAPREGPSTTSLSSPSPHWAVDPRLDGTQFFVCWQPKEGLGMHKVAAKPDCKFGRVSLSDGAQTWFVPPEEVFNLQLSIKPTTNKSPLLVVRGEHTGKHLWQIFCKYVDGEDEPVITAAAYSSWGTSVERQIESYVEVRAKDCAFVTDEPNKEKFKEEINALRKAARTSSSGKSKRLYKTKPRT</sequence>
<accession>A0A4S8KYG7</accession>
<feature type="compositionally biased region" description="Acidic residues" evidence="1">
    <location>
        <begin position="16"/>
        <end position="44"/>
    </location>
</feature>
<feature type="compositionally biased region" description="Pro residues" evidence="1">
    <location>
        <begin position="390"/>
        <end position="407"/>
    </location>
</feature>
<feature type="compositionally biased region" description="Polar residues" evidence="1">
    <location>
        <begin position="414"/>
        <end position="436"/>
    </location>
</feature>
<dbReference type="GO" id="GO:0032044">
    <property type="term" value="C:DSIF complex"/>
    <property type="evidence" value="ECO:0007669"/>
    <property type="project" value="TreeGrafter"/>
</dbReference>
<dbReference type="Proteomes" id="UP000297245">
    <property type="component" value="Unassembled WGS sequence"/>
</dbReference>
<feature type="region of interest" description="Disordered" evidence="1">
    <location>
        <begin position="1"/>
        <end position="60"/>
    </location>
</feature>
<dbReference type="GO" id="GO:0006357">
    <property type="term" value="P:regulation of transcription by RNA polymerase II"/>
    <property type="evidence" value="ECO:0007669"/>
    <property type="project" value="InterPro"/>
</dbReference>
<feature type="compositionally biased region" description="Basic residues" evidence="1">
    <location>
        <begin position="1064"/>
        <end position="1075"/>
    </location>
</feature>
<evidence type="ECO:0000313" key="3">
    <source>
        <dbReference type="Proteomes" id="UP000297245"/>
    </source>
</evidence>
<dbReference type="GO" id="GO:0032784">
    <property type="term" value="P:regulation of DNA-templated transcription elongation"/>
    <property type="evidence" value="ECO:0007669"/>
    <property type="project" value="InterPro"/>
</dbReference>
<dbReference type="AlphaFoldDB" id="A0A4S8KYG7"/>
<organism evidence="2 3">
    <name type="scientific">Dendrothele bispora (strain CBS 962.96)</name>
    <dbReference type="NCBI Taxonomy" id="1314807"/>
    <lineage>
        <taxon>Eukaryota</taxon>
        <taxon>Fungi</taxon>
        <taxon>Dikarya</taxon>
        <taxon>Basidiomycota</taxon>
        <taxon>Agaricomycotina</taxon>
        <taxon>Agaricomycetes</taxon>
        <taxon>Agaricomycetidae</taxon>
        <taxon>Agaricales</taxon>
        <taxon>Agaricales incertae sedis</taxon>
        <taxon>Dendrothele</taxon>
    </lineage>
</organism>